<protein>
    <submittedName>
        <fullName evidence="2">Dullard family phosphatase domain-containing protein</fullName>
    </submittedName>
</protein>
<reference evidence="2 3" key="1">
    <citation type="journal article" date="2017" name="Int. J. Parasitol.">
        <title>The genome of the protozoan parasite Cystoisospora suis and a reverse vaccinology approach to identify vaccine candidates.</title>
        <authorList>
            <person name="Palmieri N."/>
            <person name="Shrestha A."/>
            <person name="Ruttkowski B."/>
            <person name="Beck T."/>
            <person name="Vogl C."/>
            <person name="Tomley F."/>
            <person name="Blake D.P."/>
            <person name="Joachim A."/>
        </authorList>
    </citation>
    <scope>NUCLEOTIDE SEQUENCE [LARGE SCALE GENOMIC DNA]</scope>
    <source>
        <strain evidence="2 3">Wien I</strain>
    </source>
</reference>
<dbReference type="AlphaFoldDB" id="A0A2C6L438"/>
<dbReference type="InterPro" id="IPR004274">
    <property type="entry name" value="FCP1_dom"/>
</dbReference>
<dbReference type="OrthoDB" id="277011at2759"/>
<dbReference type="Proteomes" id="UP000221165">
    <property type="component" value="Unassembled WGS sequence"/>
</dbReference>
<comment type="caution">
    <text evidence="2">The sequence shown here is derived from an EMBL/GenBank/DDBJ whole genome shotgun (WGS) entry which is preliminary data.</text>
</comment>
<proteinExistence type="predicted"/>
<keyword evidence="3" id="KW-1185">Reference proteome</keyword>
<dbReference type="SUPFAM" id="SSF56784">
    <property type="entry name" value="HAD-like"/>
    <property type="match status" value="1"/>
</dbReference>
<name>A0A2C6L438_9APIC</name>
<accession>A0A2C6L438</accession>
<dbReference type="FunFam" id="3.40.50.1000:FF:000093">
    <property type="entry name" value="NLI interacting factor-like phosphatase family protein"/>
    <property type="match status" value="1"/>
</dbReference>
<dbReference type="InterPro" id="IPR036412">
    <property type="entry name" value="HAD-like_sf"/>
</dbReference>
<organism evidence="2 3">
    <name type="scientific">Cystoisospora suis</name>
    <dbReference type="NCBI Taxonomy" id="483139"/>
    <lineage>
        <taxon>Eukaryota</taxon>
        <taxon>Sar</taxon>
        <taxon>Alveolata</taxon>
        <taxon>Apicomplexa</taxon>
        <taxon>Conoidasida</taxon>
        <taxon>Coccidia</taxon>
        <taxon>Eucoccidiorida</taxon>
        <taxon>Eimeriorina</taxon>
        <taxon>Sarcocystidae</taxon>
        <taxon>Cystoisospora</taxon>
    </lineage>
</organism>
<feature type="domain" description="FCP1 homology" evidence="1">
    <location>
        <begin position="180"/>
        <end position="338"/>
    </location>
</feature>
<dbReference type="Pfam" id="PF03031">
    <property type="entry name" value="NIF"/>
    <property type="match status" value="1"/>
</dbReference>
<dbReference type="VEuPathDB" id="ToxoDB:CSUI_003060"/>
<sequence length="367" mass="40696">MKDDVRVMMSYAPGCCKPNQVSQCSVRPSREQLQMLAPFSGERCTKSTIASGVTASLAPSATILHGGRPVVSTNPVRQFIRNSEACYLSRLTSESQQSSLPDSTCDYPLGEVTRSCPGAGDGVATQNMHVTMPNILDEPKDVALLPAALRNAIFYLAMTKFPRTAPLVRKSYFLPPLAPDFANRMTLVLDMDETLMHCSIQPLQTEADFLVRFSDTNLLGHVYVRPFAKLFLDLASKLCEVVVFTASTQSYADQVLAHLDPGGCRVHHRLYRQHCTVINGGYVKDLRLLGRNLSRVILADNSPISMALQPDNGIIVSSWTNDYDDKELMDLLMLLQHLSTLNSVTCYLRGRYGLREWINSHRKALGP</sequence>
<gene>
    <name evidence="2" type="ORF">CSUI_003060</name>
</gene>
<dbReference type="GO" id="GO:0016791">
    <property type="term" value="F:phosphatase activity"/>
    <property type="evidence" value="ECO:0007669"/>
    <property type="project" value="InterPro"/>
</dbReference>
<dbReference type="InterPro" id="IPR050365">
    <property type="entry name" value="TIM50"/>
</dbReference>
<dbReference type="PANTHER" id="PTHR12210">
    <property type="entry name" value="DULLARD PROTEIN PHOSPHATASE"/>
    <property type="match status" value="1"/>
</dbReference>
<evidence type="ECO:0000259" key="1">
    <source>
        <dbReference type="PROSITE" id="PS50969"/>
    </source>
</evidence>
<dbReference type="PROSITE" id="PS50969">
    <property type="entry name" value="FCP1"/>
    <property type="match status" value="1"/>
</dbReference>
<dbReference type="GeneID" id="94426469"/>
<dbReference type="Gene3D" id="3.40.50.1000">
    <property type="entry name" value="HAD superfamily/HAD-like"/>
    <property type="match status" value="1"/>
</dbReference>
<dbReference type="InterPro" id="IPR023214">
    <property type="entry name" value="HAD_sf"/>
</dbReference>
<dbReference type="CDD" id="cd07521">
    <property type="entry name" value="HAD_FCP1-like"/>
    <property type="match status" value="1"/>
</dbReference>
<evidence type="ECO:0000313" key="3">
    <source>
        <dbReference type="Proteomes" id="UP000221165"/>
    </source>
</evidence>
<dbReference type="EMBL" id="MIGC01001318">
    <property type="protein sequence ID" value="PHJ23089.1"/>
    <property type="molecule type" value="Genomic_DNA"/>
</dbReference>
<dbReference type="NCBIfam" id="TIGR02251">
    <property type="entry name" value="HIF-SF_euk"/>
    <property type="match status" value="1"/>
</dbReference>
<evidence type="ECO:0000313" key="2">
    <source>
        <dbReference type="EMBL" id="PHJ23089.1"/>
    </source>
</evidence>
<dbReference type="RefSeq" id="XP_067924766.1">
    <property type="nucleotide sequence ID" value="XM_068063258.1"/>
</dbReference>
<feature type="non-terminal residue" evidence="2">
    <location>
        <position position="367"/>
    </location>
</feature>
<dbReference type="InterPro" id="IPR011948">
    <property type="entry name" value="Dullard_phosphatase"/>
</dbReference>
<dbReference type="SMART" id="SM00577">
    <property type="entry name" value="CPDc"/>
    <property type="match status" value="1"/>
</dbReference>